<evidence type="ECO:0000313" key="9">
    <source>
        <dbReference type="EMBL" id="RDS77191.1"/>
    </source>
</evidence>
<dbReference type="Gene3D" id="3.40.50.1360">
    <property type="match status" value="1"/>
</dbReference>
<reference evidence="9 10" key="1">
    <citation type="submission" date="2018-07" db="EMBL/GenBank/DDBJ databases">
        <title>Erythrobacter nanhaiensis sp. nov., a novel member of the genus Erythrobacter isolated from the South China Sea.</title>
        <authorList>
            <person name="Chen X."/>
            <person name="Liu J."/>
        </authorList>
    </citation>
    <scope>NUCLEOTIDE SEQUENCE [LARGE SCALE GENOMIC DNA]</scope>
    <source>
        <strain evidence="9 10">S-5</strain>
    </source>
</reference>
<dbReference type="InterPro" id="IPR037171">
    <property type="entry name" value="NagB/RpiA_transferase-like"/>
</dbReference>
<dbReference type="OrthoDB" id="9810967at2"/>
<evidence type="ECO:0000256" key="3">
    <source>
        <dbReference type="ARBA" id="ARBA00004961"/>
    </source>
</evidence>
<evidence type="ECO:0000256" key="1">
    <source>
        <dbReference type="ARBA" id="ARBA00000832"/>
    </source>
</evidence>
<comment type="caution">
    <text evidence="9">The sequence shown here is derived from an EMBL/GenBank/DDBJ whole genome shotgun (WGS) entry which is preliminary data.</text>
</comment>
<dbReference type="CDD" id="cd01400">
    <property type="entry name" value="6PGL"/>
    <property type="match status" value="1"/>
</dbReference>
<organism evidence="9 10">
    <name type="scientific">Alteriqipengyuania lutimaris</name>
    <dbReference type="NCBI Taxonomy" id="1538146"/>
    <lineage>
        <taxon>Bacteria</taxon>
        <taxon>Pseudomonadati</taxon>
        <taxon>Pseudomonadota</taxon>
        <taxon>Alphaproteobacteria</taxon>
        <taxon>Sphingomonadales</taxon>
        <taxon>Erythrobacteraceae</taxon>
        <taxon>Alteriqipengyuania</taxon>
    </lineage>
</organism>
<feature type="domain" description="Glucosamine/galactosamine-6-phosphate isomerase" evidence="8">
    <location>
        <begin position="18"/>
        <end position="227"/>
    </location>
</feature>
<dbReference type="PANTHER" id="PTHR11054:SF0">
    <property type="entry name" value="6-PHOSPHOGLUCONOLACTONASE"/>
    <property type="match status" value="1"/>
</dbReference>
<dbReference type="Pfam" id="PF01182">
    <property type="entry name" value="Glucosamine_iso"/>
    <property type="match status" value="1"/>
</dbReference>
<dbReference type="GO" id="GO:0005975">
    <property type="term" value="P:carbohydrate metabolic process"/>
    <property type="evidence" value="ECO:0007669"/>
    <property type="project" value="UniProtKB-UniRule"/>
</dbReference>
<evidence type="ECO:0000313" key="10">
    <source>
        <dbReference type="Proteomes" id="UP000254101"/>
    </source>
</evidence>
<evidence type="ECO:0000256" key="7">
    <source>
        <dbReference type="RuleBase" id="RU365095"/>
    </source>
</evidence>
<evidence type="ECO:0000256" key="2">
    <source>
        <dbReference type="ARBA" id="ARBA00002681"/>
    </source>
</evidence>
<dbReference type="NCBIfam" id="TIGR01198">
    <property type="entry name" value="pgl"/>
    <property type="match status" value="1"/>
</dbReference>
<dbReference type="GO" id="GO:0006098">
    <property type="term" value="P:pentose-phosphate shunt"/>
    <property type="evidence" value="ECO:0007669"/>
    <property type="project" value="UniProtKB-UniPathway"/>
</dbReference>
<dbReference type="RefSeq" id="WP_115491411.1">
    <property type="nucleotide sequence ID" value="NZ_JACHWW010000001.1"/>
</dbReference>
<evidence type="ECO:0000259" key="8">
    <source>
        <dbReference type="Pfam" id="PF01182"/>
    </source>
</evidence>
<evidence type="ECO:0000256" key="6">
    <source>
        <dbReference type="ARBA" id="ARBA00020337"/>
    </source>
</evidence>
<comment type="similarity">
    <text evidence="4 7">Belongs to the glucosamine/galactosamine-6-phosphate isomerase family. 6-phosphogluconolactonase subfamily.</text>
</comment>
<dbReference type="SUPFAM" id="SSF100950">
    <property type="entry name" value="NagB/RpiA/CoA transferase-like"/>
    <property type="match status" value="1"/>
</dbReference>
<dbReference type="InterPro" id="IPR005900">
    <property type="entry name" value="6-phosphogluconolactonase_DevB"/>
</dbReference>
<keyword evidence="7 9" id="KW-0378">Hydrolase</keyword>
<dbReference type="InterPro" id="IPR039104">
    <property type="entry name" value="6PGL"/>
</dbReference>
<dbReference type="EMBL" id="QRBB01000001">
    <property type="protein sequence ID" value="RDS77191.1"/>
    <property type="molecule type" value="Genomic_DNA"/>
</dbReference>
<dbReference type="EC" id="3.1.1.31" evidence="5 7"/>
<comment type="pathway">
    <text evidence="3 7">Carbohydrate degradation; pentose phosphate pathway; D-ribulose 5-phosphate from D-glucose 6-phosphate (oxidative stage): step 2/3.</text>
</comment>
<accession>A0A395LK62</accession>
<proteinExistence type="inferred from homology"/>
<keyword evidence="10" id="KW-1185">Reference proteome</keyword>
<dbReference type="Proteomes" id="UP000254101">
    <property type="component" value="Unassembled WGS sequence"/>
</dbReference>
<dbReference type="GO" id="GO:0017057">
    <property type="term" value="F:6-phosphogluconolactonase activity"/>
    <property type="evidence" value="ECO:0007669"/>
    <property type="project" value="UniProtKB-UniRule"/>
</dbReference>
<name>A0A395LK62_9SPHN</name>
<sequence length="237" mass="25061">MSDETRLSRPEGWHEFADNAAMAAACADRVSAIIADAIADRGEAVVAFPGGSTPVAAFELLKERPLDWEKVTILPGDDRMVDHTDKLSNFAMLEAHFGATAARLVPLVGKGEKALADAAPVNERLSALAWPLDLAWLGAGGDGHTASIFPGPDYRTALTTKARALKVTPDPLPPEAPVARITLSAASIRSARHRMVSIRGGDKRDVLLAALSDGSESPYPVGVVLDSSPAEFYWSPA</sequence>
<evidence type="ECO:0000256" key="5">
    <source>
        <dbReference type="ARBA" id="ARBA00013198"/>
    </source>
</evidence>
<dbReference type="UniPathway" id="UPA00115">
    <property type="reaction ID" value="UER00409"/>
</dbReference>
<comment type="catalytic activity">
    <reaction evidence="1 7">
        <text>6-phospho-D-glucono-1,5-lactone + H2O = 6-phospho-D-gluconate + H(+)</text>
        <dbReference type="Rhea" id="RHEA:12556"/>
        <dbReference type="ChEBI" id="CHEBI:15377"/>
        <dbReference type="ChEBI" id="CHEBI:15378"/>
        <dbReference type="ChEBI" id="CHEBI:57955"/>
        <dbReference type="ChEBI" id="CHEBI:58759"/>
        <dbReference type="EC" id="3.1.1.31"/>
    </reaction>
</comment>
<dbReference type="AlphaFoldDB" id="A0A395LK62"/>
<evidence type="ECO:0000256" key="4">
    <source>
        <dbReference type="ARBA" id="ARBA00010662"/>
    </source>
</evidence>
<gene>
    <name evidence="7 9" type="primary">pgl</name>
    <name evidence="9" type="ORF">DL238_05895</name>
</gene>
<protein>
    <recommendedName>
        <fullName evidence="6 7">6-phosphogluconolactonase</fullName>
        <shortName evidence="7">6PGL</shortName>
        <ecNumber evidence="5 7">3.1.1.31</ecNumber>
    </recommendedName>
</protein>
<dbReference type="PANTHER" id="PTHR11054">
    <property type="entry name" value="6-PHOSPHOGLUCONOLACTONASE"/>
    <property type="match status" value="1"/>
</dbReference>
<dbReference type="InterPro" id="IPR006148">
    <property type="entry name" value="Glc/Gal-6P_isomerase"/>
</dbReference>
<comment type="function">
    <text evidence="2 7">Hydrolysis of 6-phosphogluconolactone to 6-phosphogluconate.</text>
</comment>